<evidence type="ECO:0000313" key="2">
    <source>
        <dbReference type="Proteomes" id="UP000326759"/>
    </source>
</evidence>
<accession>A0A5N5T1P8</accession>
<organism evidence="1 2">
    <name type="scientific">Armadillidium nasatum</name>
    <dbReference type="NCBI Taxonomy" id="96803"/>
    <lineage>
        <taxon>Eukaryota</taxon>
        <taxon>Metazoa</taxon>
        <taxon>Ecdysozoa</taxon>
        <taxon>Arthropoda</taxon>
        <taxon>Crustacea</taxon>
        <taxon>Multicrustacea</taxon>
        <taxon>Malacostraca</taxon>
        <taxon>Eumalacostraca</taxon>
        <taxon>Peracarida</taxon>
        <taxon>Isopoda</taxon>
        <taxon>Oniscidea</taxon>
        <taxon>Crinocheta</taxon>
        <taxon>Armadillidiidae</taxon>
        <taxon>Armadillidium</taxon>
    </lineage>
</organism>
<dbReference type="EMBL" id="SEYY01015299">
    <property type="protein sequence ID" value="KAB7500077.1"/>
    <property type="molecule type" value="Genomic_DNA"/>
</dbReference>
<gene>
    <name evidence="1" type="ORF">Anas_07453</name>
</gene>
<dbReference type="AlphaFoldDB" id="A0A5N5T1P8"/>
<protein>
    <submittedName>
        <fullName evidence="1">Uncharacterized protein</fullName>
    </submittedName>
</protein>
<sequence length="136" mass="16391">MHNIFSLIHRPKSFKHIEIVSEVSSVDSNQFTLPNFSDFVIPYLQGENLCLKRKSTMRNIIIETLIEYLEVRYTKHWVIKALGRKLLLKYPKIHREDCTSKRTRKEELGFLMSRLADRRRVRKNRKRKKEKQSTNF</sequence>
<dbReference type="OrthoDB" id="6390252at2759"/>
<keyword evidence="2" id="KW-1185">Reference proteome</keyword>
<dbReference type="Proteomes" id="UP000326759">
    <property type="component" value="Unassembled WGS sequence"/>
</dbReference>
<name>A0A5N5T1P8_9CRUS</name>
<reference evidence="1 2" key="1">
    <citation type="journal article" date="2019" name="PLoS Biol.">
        <title>Sex chromosomes control vertical transmission of feminizing Wolbachia symbionts in an isopod.</title>
        <authorList>
            <person name="Becking T."/>
            <person name="Chebbi M.A."/>
            <person name="Giraud I."/>
            <person name="Moumen B."/>
            <person name="Laverre T."/>
            <person name="Caubet Y."/>
            <person name="Peccoud J."/>
            <person name="Gilbert C."/>
            <person name="Cordaux R."/>
        </authorList>
    </citation>
    <scope>NUCLEOTIDE SEQUENCE [LARGE SCALE GENOMIC DNA]</scope>
    <source>
        <strain evidence="1">ANa2</strain>
        <tissue evidence="1">Whole body excluding digestive tract and cuticle</tissue>
    </source>
</reference>
<evidence type="ECO:0000313" key="1">
    <source>
        <dbReference type="EMBL" id="KAB7500077.1"/>
    </source>
</evidence>
<comment type="caution">
    <text evidence="1">The sequence shown here is derived from an EMBL/GenBank/DDBJ whole genome shotgun (WGS) entry which is preliminary data.</text>
</comment>
<proteinExistence type="predicted"/>